<gene>
    <name evidence="3" type="ORF">HMPREF1555_02038</name>
</gene>
<dbReference type="RefSeq" id="WP_021663122.1">
    <property type="nucleotide sequence ID" value="NZ_KI259218.1"/>
</dbReference>
<evidence type="ECO:0000313" key="3">
    <source>
        <dbReference type="EMBL" id="ERJ64075.1"/>
    </source>
</evidence>
<evidence type="ECO:0000313" key="4">
    <source>
        <dbReference type="Proteomes" id="UP000016630"/>
    </source>
</evidence>
<keyword evidence="2" id="KW-0472">Membrane</keyword>
<keyword evidence="2" id="KW-0812">Transmembrane</keyword>
<sequence length="114" mass="13498">MGLGSFYKQRKPRSFDHKPIYYDQRRDELEKRIERIRREVEQEEQAELDGQSSSHDYSGYRPRIRGTFVEGTQHLKERQLQGETQSSRSGRTLRTLALLIAVCLLSWLVFKVIL</sequence>
<name>A0A0E2LNP4_PORGN</name>
<feature type="transmembrane region" description="Helical" evidence="2">
    <location>
        <begin position="95"/>
        <end position="113"/>
    </location>
</feature>
<evidence type="ECO:0000256" key="2">
    <source>
        <dbReference type="SAM" id="Phobius"/>
    </source>
</evidence>
<comment type="caution">
    <text evidence="3">The sequence shown here is derived from an EMBL/GenBank/DDBJ whole genome shotgun (WGS) entry which is preliminary data.</text>
</comment>
<proteinExistence type="predicted"/>
<protein>
    <submittedName>
        <fullName evidence="3">Uncharacterized protein</fullName>
    </submittedName>
</protein>
<accession>A0A0E2LNP4</accession>
<dbReference type="AlphaFoldDB" id="A0A0E2LNP4"/>
<evidence type="ECO:0000256" key="1">
    <source>
        <dbReference type="SAM" id="MobiDB-lite"/>
    </source>
</evidence>
<reference evidence="3 4" key="1">
    <citation type="submission" date="2013-06" db="EMBL/GenBank/DDBJ databases">
        <authorList>
            <person name="Weinstock G."/>
            <person name="Sodergren E."/>
            <person name="Lobos E.A."/>
            <person name="Fulton L."/>
            <person name="Fulton R."/>
            <person name="Courtney L."/>
            <person name="Fronick C."/>
            <person name="O'Laughlin M."/>
            <person name="Godfrey J."/>
            <person name="Wilson R.M."/>
            <person name="Miner T."/>
            <person name="Farmer C."/>
            <person name="Delehaunty K."/>
            <person name="Cordes M."/>
            <person name="Minx P."/>
            <person name="Tomlinson C."/>
            <person name="Chen J."/>
            <person name="Wollam A."/>
            <person name="Pepin K.H."/>
            <person name="Bhonagiri V."/>
            <person name="Zhang X."/>
            <person name="Warren W."/>
            <person name="Mitreva M."/>
            <person name="Mardis E.R."/>
            <person name="Wilson R.K."/>
        </authorList>
    </citation>
    <scope>NUCLEOTIDE SEQUENCE [LARGE SCALE GENOMIC DNA]</scope>
    <source>
        <strain evidence="3 4">F0570</strain>
    </source>
</reference>
<organism evidence="3 4">
    <name type="scientific">Porphyromonas gingivalis F0570</name>
    <dbReference type="NCBI Taxonomy" id="1227271"/>
    <lineage>
        <taxon>Bacteria</taxon>
        <taxon>Pseudomonadati</taxon>
        <taxon>Bacteroidota</taxon>
        <taxon>Bacteroidia</taxon>
        <taxon>Bacteroidales</taxon>
        <taxon>Porphyromonadaceae</taxon>
        <taxon>Porphyromonas</taxon>
    </lineage>
</organism>
<dbReference type="Proteomes" id="UP000016630">
    <property type="component" value="Unassembled WGS sequence"/>
</dbReference>
<dbReference type="PATRIC" id="fig|1227271.3.peg.1787"/>
<dbReference type="HOGENOM" id="CLU_175544_0_0_10"/>
<dbReference type="EMBL" id="AWUW01000140">
    <property type="protein sequence ID" value="ERJ64075.1"/>
    <property type="molecule type" value="Genomic_DNA"/>
</dbReference>
<feature type="region of interest" description="Disordered" evidence="1">
    <location>
        <begin position="42"/>
        <end position="61"/>
    </location>
</feature>
<keyword evidence="2" id="KW-1133">Transmembrane helix</keyword>